<name>A0AAV7MZH7_PLEWA</name>
<gene>
    <name evidence="2" type="ORF">NDU88_005953</name>
</gene>
<feature type="region of interest" description="Disordered" evidence="1">
    <location>
        <begin position="99"/>
        <end position="129"/>
    </location>
</feature>
<reference evidence="2" key="1">
    <citation type="journal article" date="2022" name="bioRxiv">
        <title>Sequencing and chromosome-scale assembly of the giantPleurodeles waltlgenome.</title>
        <authorList>
            <person name="Brown T."/>
            <person name="Elewa A."/>
            <person name="Iarovenko S."/>
            <person name="Subramanian E."/>
            <person name="Araus A.J."/>
            <person name="Petzold A."/>
            <person name="Susuki M."/>
            <person name="Suzuki K.-i.T."/>
            <person name="Hayashi T."/>
            <person name="Toyoda A."/>
            <person name="Oliveira C."/>
            <person name="Osipova E."/>
            <person name="Leigh N.D."/>
            <person name="Simon A."/>
            <person name="Yun M.H."/>
        </authorList>
    </citation>
    <scope>NUCLEOTIDE SEQUENCE</scope>
    <source>
        <strain evidence="2">20211129_DDA</strain>
        <tissue evidence="2">Liver</tissue>
    </source>
</reference>
<evidence type="ECO:0000313" key="2">
    <source>
        <dbReference type="EMBL" id="KAJ1108577.1"/>
    </source>
</evidence>
<dbReference type="Proteomes" id="UP001066276">
    <property type="component" value="Chromosome 9"/>
</dbReference>
<dbReference type="AlphaFoldDB" id="A0AAV7MZH7"/>
<evidence type="ECO:0000313" key="3">
    <source>
        <dbReference type="Proteomes" id="UP001066276"/>
    </source>
</evidence>
<evidence type="ECO:0000256" key="1">
    <source>
        <dbReference type="SAM" id="MobiDB-lite"/>
    </source>
</evidence>
<keyword evidence="3" id="KW-1185">Reference proteome</keyword>
<organism evidence="2 3">
    <name type="scientific">Pleurodeles waltl</name>
    <name type="common">Iberian ribbed newt</name>
    <dbReference type="NCBI Taxonomy" id="8319"/>
    <lineage>
        <taxon>Eukaryota</taxon>
        <taxon>Metazoa</taxon>
        <taxon>Chordata</taxon>
        <taxon>Craniata</taxon>
        <taxon>Vertebrata</taxon>
        <taxon>Euteleostomi</taxon>
        <taxon>Amphibia</taxon>
        <taxon>Batrachia</taxon>
        <taxon>Caudata</taxon>
        <taxon>Salamandroidea</taxon>
        <taxon>Salamandridae</taxon>
        <taxon>Pleurodelinae</taxon>
        <taxon>Pleurodeles</taxon>
    </lineage>
</organism>
<dbReference type="EMBL" id="JANPWB010000013">
    <property type="protein sequence ID" value="KAJ1108577.1"/>
    <property type="molecule type" value="Genomic_DNA"/>
</dbReference>
<feature type="region of interest" description="Disordered" evidence="1">
    <location>
        <begin position="36"/>
        <end position="77"/>
    </location>
</feature>
<sequence length="129" mass="14343">MPFGEALAGSDMPEARQDVRLRTQVGDCTVNDRWRLADLHPRGPPLVTVPSGENGRNRETPRRYCTRGYPTPTEQSQLPGAVTVRDCSVEPWLGCPATEPHCSALPDPNKPHTGTSEVSKRHYQANQRR</sequence>
<protein>
    <submittedName>
        <fullName evidence="2">Uncharacterized protein</fullName>
    </submittedName>
</protein>
<comment type="caution">
    <text evidence="2">The sequence shown here is derived from an EMBL/GenBank/DDBJ whole genome shotgun (WGS) entry which is preliminary data.</text>
</comment>
<proteinExistence type="predicted"/>
<accession>A0AAV7MZH7</accession>